<organism evidence="4 5">
    <name type="scientific">Ranitomeya imitator</name>
    <name type="common">mimic poison frog</name>
    <dbReference type="NCBI Taxonomy" id="111125"/>
    <lineage>
        <taxon>Eukaryota</taxon>
        <taxon>Metazoa</taxon>
        <taxon>Chordata</taxon>
        <taxon>Craniata</taxon>
        <taxon>Vertebrata</taxon>
        <taxon>Euteleostomi</taxon>
        <taxon>Amphibia</taxon>
        <taxon>Batrachia</taxon>
        <taxon>Anura</taxon>
        <taxon>Neobatrachia</taxon>
        <taxon>Hyloidea</taxon>
        <taxon>Dendrobatidae</taxon>
        <taxon>Dendrobatinae</taxon>
        <taxon>Ranitomeya</taxon>
    </lineage>
</organism>
<gene>
    <name evidence="4" type="ORF">RIMI_LOCUS5320007</name>
</gene>
<feature type="region of interest" description="Disordered" evidence="2">
    <location>
        <begin position="1314"/>
        <end position="1368"/>
    </location>
</feature>
<evidence type="ECO:0000256" key="2">
    <source>
        <dbReference type="SAM" id="MobiDB-lite"/>
    </source>
</evidence>
<feature type="domain" description="Knl1 C-terminal RWD" evidence="3">
    <location>
        <begin position="591"/>
        <end position="731"/>
    </location>
</feature>
<feature type="non-terminal residue" evidence="4">
    <location>
        <position position="1601"/>
    </location>
</feature>
<dbReference type="EMBL" id="CAUEEQ010008996">
    <property type="protein sequence ID" value="CAJ0933010.1"/>
    <property type="molecule type" value="Genomic_DNA"/>
</dbReference>
<evidence type="ECO:0000313" key="4">
    <source>
        <dbReference type="EMBL" id="CAJ0933010.1"/>
    </source>
</evidence>
<feature type="compositionally biased region" description="Basic and acidic residues" evidence="2">
    <location>
        <begin position="289"/>
        <end position="307"/>
    </location>
</feature>
<feature type="compositionally biased region" description="Polar residues" evidence="2">
    <location>
        <begin position="269"/>
        <end position="284"/>
    </location>
</feature>
<comment type="caution">
    <text evidence="4">The sequence shown here is derived from an EMBL/GenBank/DDBJ whole genome shotgun (WGS) entry which is preliminary data.</text>
</comment>
<accession>A0ABN9L759</accession>
<feature type="compositionally biased region" description="Polar residues" evidence="2">
    <location>
        <begin position="1344"/>
        <end position="1358"/>
    </location>
</feature>
<evidence type="ECO:0000256" key="1">
    <source>
        <dbReference type="SAM" id="Coils"/>
    </source>
</evidence>
<dbReference type="Proteomes" id="UP001176940">
    <property type="component" value="Unassembled WGS sequence"/>
</dbReference>
<feature type="region of interest" description="Disordered" evidence="2">
    <location>
        <begin position="269"/>
        <end position="360"/>
    </location>
</feature>
<feature type="compositionally biased region" description="Polar residues" evidence="2">
    <location>
        <begin position="324"/>
        <end position="346"/>
    </location>
</feature>
<feature type="compositionally biased region" description="Polar residues" evidence="2">
    <location>
        <begin position="1015"/>
        <end position="1027"/>
    </location>
</feature>
<keyword evidence="5" id="KW-1185">Reference proteome</keyword>
<evidence type="ECO:0000313" key="5">
    <source>
        <dbReference type="Proteomes" id="UP001176940"/>
    </source>
</evidence>
<dbReference type="InterPro" id="IPR037388">
    <property type="entry name" value="Blinkin"/>
</dbReference>
<feature type="region of interest" description="Disordered" evidence="2">
    <location>
        <begin position="1014"/>
        <end position="1034"/>
    </location>
</feature>
<proteinExistence type="predicted"/>
<evidence type="ECO:0000259" key="3">
    <source>
        <dbReference type="Pfam" id="PF18210"/>
    </source>
</evidence>
<protein>
    <recommendedName>
        <fullName evidence="3">Knl1 C-terminal RWD domain-containing protein</fullName>
    </recommendedName>
</protein>
<feature type="compositionally biased region" description="Polar residues" evidence="2">
    <location>
        <begin position="1283"/>
        <end position="1295"/>
    </location>
</feature>
<dbReference type="Pfam" id="PF18210">
    <property type="entry name" value="Knl1_RWD_C"/>
    <property type="match status" value="1"/>
</dbReference>
<dbReference type="PANTHER" id="PTHR16520:SF3">
    <property type="entry name" value="KINETOCHORE SCAFFOLD 1"/>
    <property type="match status" value="1"/>
</dbReference>
<dbReference type="PANTHER" id="PTHR16520">
    <property type="entry name" value="KINETOCHORE SCAFFOLD 1"/>
    <property type="match status" value="1"/>
</dbReference>
<dbReference type="InterPro" id="IPR040850">
    <property type="entry name" value="Knl1_RWD_C"/>
</dbReference>
<name>A0ABN9L759_9NEOB</name>
<reference evidence="4" key="1">
    <citation type="submission" date="2023-07" db="EMBL/GenBank/DDBJ databases">
        <authorList>
            <person name="Stuckert A."/>
        </authorList>
    </citation>
    <scope>NUCLEOTIDE SEQUENCE</scope>
</reference>
<feature type="region of interest" description="Disordered" evidence="2">
    <location>
        <begin position="1268"/>
        <end position="1302"/>
    </location>
</feature>
<feature type="coiled-coil region" evidence="1">
    <location>
        <begin position="510"/>
        <end position="544"/>
    </location>
</feature>
<sequence length="1601" mass="178667">MDIVVKDEMLEDVIKPASQQEKCNDVEHQDRTALATEEINNFRLINQALDPENLEAITLHQERDTSNINDLTKGISSELEVLGNPAELPEESRNQRRSVTNVLLSIKSLTQKPIFSPHHTAPVSSLIDQLPATSQILCPSRSVTEQVLVSSEMANKETIQAKEPTERTKTISMEYLPSRRSLKMFQPKLPNKRASSTSNFDLVLSSVSEAQPKNNESSKVLLKALHDVDYGQCIDQEMLPDDQEINSIFDYAVPEGDWDELCKKEALQQNVNISTSQPKDSMNGQKRGRNTDPDSESQREKRGRLDEDGQPSTAFKSSDKSYVSDHSTPHASKGIEQSCNSTSSQDSRADGMSVELNSQQCSQMDSQLPWTSRCEQSLWQNFQDGSITVQDFFVLLGIRILIQKPRYSELPSKRGMAAELTPSEILLDQYVYQPKLQVYDEECHTLFQAIEELKVSTERQHKPLVQVNSLLWEALRMCSENELMCFGATLKNMKSLYSKKSKLLAHKAKVSTYSKLLRTAQIQKEQLQARLSAADQLLAELADCISSLHMDPVRLNGECRTENRTAEIQGCIQAEIDGLKSQQSGFIRENLELEERKQNLLARLGSLQEEARVIGERLQERSFTEWELVKWTDTNAAFNFLYDSLGLSISFGDSIDGENFNNQPCRRISRVTVESQLDDASAPPSTVLVHRLISQYVEKKSAFHEAYKTQNDLPQLLFDLSLVVSRCKLLGEELENLTRWGAIYNVVKVHVQSQEVSLLFSSLATLVKFELIIHLSDTYPTTPLSFTLNNRIGSITFVNLGINVVPIAVPFLLVDLILKGRPPDSTLEDVLLLLAGTGNTTREVKRSHSTPFPSVFFLSLHGWSQISDNDYVLKIISEGYRIELTSRVPQRGIPYNNKFKTSKRFRQIQTVQNGVDQVHHSSYKQRFGNVHSRSEECVLSGPDTSLFSGASEILSKSFGHDLPLPISMPPFRSSIRPKNFHQIGSRGGGFLKKPRNNNNSILGRFSGCGTIKGHSATTQRSGHSSIRGNRMGGQQEKVTFKARIPEDISRSTLGFYNQAVLLTKGQTNLIKKDDLRIPKKSSDDKSSYENLGEDDSMHSVCQMGSGSLKAFTRTDTHGMGSTSFHIRQEARAINEDKKITTMVDPGLQSKKGHPLDINPLCDNHHRCKSVGMGSAPGRKILSGQVARGDQSDVVKLQRIIRSLGSSQKKPFTPKGQTCKNPIRQCNSGILFEASGRFQTQSASRSSAENICLGRRRCLIYNSSASRRVTEHTSRLSKQKESFSNRMGTKSRNVPNSLPPLGNAQDRFIRHKEKFKGSQILFPQPSRHAGSSRRLKSSMERTSVLRISTNSTNSSSAQEDSGRPGNSADDCTILAKEKLVPIVGGHGNGRPYHTPVMEGYNSSRACFTPKPGETASVSMDPERDILKSRGLSDEVITTIQASRKPVTSAIYLKIWKKFCMGSGGSLFSRGDMPISVRTWKTAFLVAITTAKRVGEIQALSIKDPYLQVREDHIILKLDPAFIPKIASAKNRDQEIILPSFCENPSNEKEQALHSLDVRQAVLNYLEATSSWRKDSNLFILFGGGGGRPPMCCQDGLLETELS</sequence>
<keyword evidence="1" id="KW-0175">Coiled coil</keyword>
<feature type="compositionally biased region" description="Basic and acidic residues" evidence="2">
    <location>
        <begin position="1268"/>
        <end position="1282"/>
    </location>
</feature>
<dbReference type="CDD" id="cd22817">
    <property type="entry name" value="DRWD-N_Knl1"/>
    <property type="match status" value="1"/>
</dbReference>